<reference evidence="2" key="1">
    <citation type="submission" date="2013-05" db="EMBL/GenBank/DDBJ databases">
        <title>The Genome sequence of Mucor circinelloides f. circinelloides 1006PhL.</title>
        <authorList>
            <consortium name="The Broad Institute Genomics Platform"/>
            <person name="Cuomo C."/>
            <person name="Earl A."/>
            <person name="Findley K."/>
            <person name="Lee S.C."/>
            <person name="Walker B."/>
            <person name="Young S."/>
            <person name="Zeng Q."/>
            <person name="Gargeya S."/>
            <person name="Fitzgerald M."/>
            <person name="Haas B."/>
            <person name="Abouelleil A."/>
            <person name="Allen A.W."/>
            <person name="Alvarado L."/>
            <person name="Arachchi H.M."/>
            <person name="Berlin A.M."/>
            <person name="Chapman S.B."/>
            <person name="Gainer-Dewar J."/>
            <person name="Goldberg J."/>
            <person name="Griggs A."/>
            <person name="Gujja S."/>
            <person name="Hansen M."/>
            <person name="Howarth C."/>
            <person name="Imamovic A."/>
            <person name="Ireland A."/>
            <person name="Larimer J."/>
            <person name="McCowan C."/>
            <person name="Murphy C."/>
            <person name="Pearson M."/>
            <person name="Poon T.W."/>
            <person name="Priest M."/>
            <person name="Roberts A."/>
            <person name="Saif S."/>
            <person name="Shea T."/>
            <person name="Sisk P."/>
            <person name="Sykes S."/>
            <person name="Wortman J."/>
            <person name="Nusbaum C."/>
            <person name="Birren B."/>
        </authorList>
    </citation>
    <scope>NUCLEOTIDE SEQUENCE [LARGE SCALE GENOMIC DNA]</scope>
    <source>
        <strain evidence="2">1006PhL</strain>
    </source>
</reference>
<dbReference type="Proteomes" id="UP000014254">
    <property type="component" value="Unassembled WGS sequence"/>
</dbReference>
<accession>S2JH91</accession>
<gene>
    <name evidence="1" type="ORF">HMPREF1544_03878</name>
</gene>
<dbReference type="EMBL" id="KE123937">
    <property type="protein sequence ID" value="EPB89254.1"/>
    <property type="molecule type" value="Genomic_DNA"/>
</dbReference>
<keyword evidence="2" id="KW-1185">Reference proteome</keyword>
<dbReference type="VEuPathDB" id="FungiDB:HMPREF1544_03878"/>
<proteinExistence type="predicted"/>
<evidence type="ECO:0000313" key="1">
    <source>
        <dbReference type="EMBL" id="EPB89254.1"/>
    </source>
</evidence>
<feature type="non-terminal residue" evidence="1">
    <location>
        <position position="1"/>
    </location>
</feature>
<evidence type="ECO:0000313" key="2">
    <source>
        <dbReference type="Proteomes" id="UP000014254"/>
    </source>
</evidence>
<dbReference type="OrthoDB" id="2290079at2759"/>
<organism evidence="1 2">
    <name type="scientific">Mucor circinelloides f. circinelloides (strain 1006PhL)</name>
    <name type="common">Mucormycosis agent</name>
    <name type="synonym">Calyptromyces circinelloides</name>
    <dbReference type="NCBI Taxonomy" id="1220926"/>
    <lineage>
        <taxon>Eukaryota</taxon>
        <taxon>Fungi</taxon>
        <taxon>Fungi incertae sedis</taxon>
        <taxon>Mucoromycota</taxon>
        <taxon>Mucoromycotina</taxon>
        <taxon>Mucoromycetes</taxon>
        <taxon>Mucorales</taxon>
        <taxon>Mucorineae</taxon>
        <taxon>Mucoraceae</taxon>
        <taxon>Mucor</taxon>
    </lineage>
</organism>
<sequence length="88" mass="10416">FNEHLSYPTTVNPHRIYKDIQNLTLSRYFIYSLDLKINIFDFIATIIRAIWTHHHLVHYRGIPFDPQTVTSSINLELDKLSNMDSIDI</sequence>
<dbReference type="STRING" id="1220926.S2JH91"/>
<protein>
    <submittedName>
        <fullName evidence="1">Uncharacterized protein</fullName>
    </submittedName>
</protein>
<dbReference type="InParanoid" id="S2JH91"/>
<dbReference type="AlphaFoldDB" id="S2JH91"/>
<name>S2JH91_MUCC1</name>